<accession>A0ABQ6K600</accession>
<evidence type="ECO:0000259" key="1">
    <source>
        <dbReference type="Pfam" id="PF01636"/>
    </source>
</evidence>
<evidence type="ECO:0000313" key="2">
    <source>
        <dbReference type="EMBL" id="GMA94465.1"/>
    </source>
</evidence>
<dbReference type="InterPro" id="IPR002575">
    <property type="entry name" value="Aminoglycoside_PTrfase"/>
</dbReference>
<organism evidence="2 3">
    <name type="scientific">Pseudolysinimonas kribbensis</name>
    <dbReference type="NCBI Taxonomy" id="433641"/>
    <lineage>
        <taxon>Bacteria</taxon>
        <taxon>Bacillati</taxon>
        <taxon>Actinomycetota</taxon>
        <taxon>Actinomycetes</taxon>
        <taxon>Micrococcales</taxon>
        <taxon>Microbacteriaceae</taxon>
        <taxon>Pseudolysinimonas</taxon>
    </lineage>
</organism>
<name>A0ABQ6K600_9MICO</name>
<comment type="caution">
    <text evidence="2">The sequence shown here is derived from an EMBL/GenBank/DDBJ whole genome shotgun (WGS) entry which is preliminary data.</text>
</comment>
<protein>
    <recommendedName>
        <fullName evidence="1">Aminoglycoside phosphotransferase domain-containing protein</fullName>
    </recommendedName>
</protein>
<dbReference type="Proteomes" id="UP001157034">
    <property type="component" value="Unassembled WGS sequence"/>
</dbReference>
<evidence type="ECO:0000313" key="3">
    <source>
        <dbReference type="Proteomes" id="UP001157034"/>
    </source>
</evidence>
<feature type="domain" description="Aminoglycoside phosphotransferase" evidence="1">
    <location>
        <begin position="62"/>
        <end position="310"/>
    </location>
</feature>
<keyword evidence="3" id="KW-1185">Reference proteome</keyword>
<gene>
    <name evidence="2" type="ORF">GCM10025881_12890</name>
</gene>
<dbReference type="Pfam" id="PF01636">
    <property type="entry name" value="APH"/>
    <property type="match status" value="1"/>
</dbReference>
<proteinExistence type="predicted"/>
<dbReference type="InterPro" id="IPR011009">
    <property type="entry name" value="Kinase-like_dom_sf"/>
</dbReference>
<dbReference type="EMBL" id="BSVB01000001">
    <property type="protein sequence ID" value="GMA94465.1"/>
    <property type="molecule type" value="Genomic_DNA"/>
</dbReference>
<dbReference type="Gene3D" id="3.90.1200.10">
    <property type="match status" value="1"/>
</dbReference>
<reference evidence="3" key="1">
    <citation type="journal article" date="2019" name="Int. J. Syst. Evol. Microbiol.">
        <title>The Global Catalogue of Microorganisms (GCM) 10K type strain sequencing project: providing services to taxonomists for standard genome sequencing and annotation.</title>
        <authorList>
            <consortium name="The Broad Institute Genomics Platform"/>
            <consortium name="The Broad Institute Genome Sequencing Center for Infectious Disease"/>
            <person name="Wu L."/>
            <person name="Ma J."/>
        </authorList>
    </citation>
    <scope>NUCLEOTIDE SEQUENCE [LARGE SCALE GENOMIC DNA]</scope>
    <source>
        <strain evidence="3">NBRC 108894</strain>
    </source>
</reference>
<sequence length="367" mass="38544">MAEVPLGDGYALRLGVDEEDPRHPVHQVARRDGAEGEPLDEPAFIAALFGAMGVPGDVASASVLSGEQTNTSIVVGLADGSELVVKLFRTVQHGENPDVELQCVLSEAGAEFVPRFAGALVAEWPDAAGEVGRGHLAIAQEFVRGATDGWVLATRAAAAAVDFADQARALGATTARMHEVLAARLPTVGATPVEVATQAALWRTRFDDAAAAVPGLVAAQDAIESAYEAAAEVPWPALQRIHGDLHLGQLLHRDERWIVLDFEGEPLRGLAERTAPEPALRDVAGMLRSFDYAAAADGGHAAGWGAAARAAYLDGYRDAAGAAALEPAALLRAFELDKAVYEALYEARHRPDWLGIPVAAIERLVAG</sequence>
<dbReference type="SUPFAM" id="SSF56112">
    <property type="entry name" value="Protein kinase-like (PK-like)"/>
    <property type="match status" value="1"/>
</dbReference>